<gene>
    <name evidence="1" type="ORF">H9736_04780</name>
</gene>
<accession>A0A9D2B6X3</accession>
<name>A0A9D2B6X3_9FIRM</name>
<dbReference type="EMBL" id="DXES01000107">
    <property type="protein sequence ID" value="HIX65545.1"/>
    <property type="molecule type" value="Genomic_DNA"/>
</dbReference>
<reference evidence="1" key="1">
    <citation type="journal article" date="2021" name="PeerJ">
        <title>Extensive microbial diversity within the chicken gut microbiome revealed by metagenomics and culture.</title>
        <authorList>
            <person name="Gilroy R."/>
            <person name="Ravi A."/>
            <person name="Getino M."/>
            <person name="Pursley I."/>
            <person name="Horton D.L."/>
            <person name="Alikhan N.F."/>
            <person name="Baker D."/>
            <person name="Gharbi K."/>
            <person name="Hall N."/>
            <person name="Watson M."/>
            <person name="Adriaenssens E.M."/>
            <person name="Foster-Nyarko E."/>
            <person name="Jarju S."/>
            <person name="Secka A."/>
            <person name="Antonio M."/>
            <person name="Oren A."/>
            <person name="Chaudhuri R.R."/>
            <person name="La Ragione R."/>
            <person name="Hildebrand F."/>
            <person name="Pallen M.J."/>
        </authorList>
    </citation>
    <scope>NUCLEOTIDE SEQUENCE</scope>
    <source>
        <strain evidence="1">CHK188-5543</strain>
    </source>
</reference>
<sequence length="138" mass="15334">MDSYPQYDAADPREELLYFLRERGIPFLEEGDGVRFSLCQGAFQWETVCRFAPRAVLIYGVYPFLAFDRAGALEAANAANSQLQQGSLFLSGERPVVRVSAMLTDLYAAQETIASALAYSASAVCHFWEKMRACADSK</sequence>
<organism evidence="1 2">
    <name type="scientific">Candidatus Anaerotruncus excrementipullorum</name>
    <dbReference type="NCBI Taxonomy" id="2838465"/>
    <lineage>
        <taxon>Bacteria</taxon>
        <taxon>Bacillati</taxon>
        <taxon>Bacillota</taxon>
        <taxon>Clostridia</taxon>
        <taxon>Eubacteriales</taxon>
        <taxon>Oscillospiraceae</taxon>
        <taxon>Anaerotruncus</taxon>
    </lineage>
</organism>
<dbReference type="AlphaFoldDB" id="A0A9D2B6X3"/>
<evidence type="ECO:0000313" key="1">
    <source>
        <dbReference type="EMBL" id="HIX65545.1"/>
    </source>
</evidence>
<comment type="caution">
    <text evidence="1">The sequence shown here is derived from an EMBL/GenBank/DDBJ whole genome shotgun (WGS) entry which is preliminary data.</text>
</comment>
<reference evidence="1" key="2">
    <citation type="submission" date="2021-04" db="EMBL/GenBank/DDBJ databases">
        <authorList>
            <person name="Gilroy R."/>
        </authorList>
    </citation>
    <scope>NUCLEOTIDE SEQUENCE</scope>
    <source>
        <strain evidence="1">CHK188-5543</strain>
    </source>
</reference>
<evidence type="ECO:0008006" key="3">
    <source>
        <dbReference type="Google" id="ProtNLM"/>
    </source>
</evidence>
<evidence type="ECO:0000313" key="2">
    <source>
        <dbReference type="Proteomes" id="UP000886800"/>
    </source>
</evidence>
<proteinExistence type="predicted"/>
<protein>
    <recommendedName>
        <fullName evidence="3">YbjN domain-containing protein</fullName>
    </recommendedName>
</protein>
<dbReference type="Proteomes" id="UP000886800">
    <property type="component" value="Unassembled WGS sequence"/>
</dbReference>